<comment type="subcellular location">
    <subcellularLocation>
        <location evidence="1">Membrane</location>
        <topology evidence="1">Multi-pass membrane protein</topology>
    </subcellularLocation>
</comment>
<evidence type="ECO:0000256" key="3">
    <source>
        <dbReference type="ARBA" id="ARBA00022989"/>
    </source>
</evidence>
<dbReference type="Pfam" id="PF00939">
    <property type="entry name" value="Na_sulph_symp"/>
    <property type="match status" value="1"/>
</dbReference>
<feature type="transmembrane region" description="Helical" evidence="6">
    <location>
        <begin position="211"/>
        <end position="232"/>
    </location>
</feature>
<feature type="transmembrane region" description="Helical" evidence="6">
    <location>
        <begin position="298"/>
        <end position="320"/>
    </location>
</feature>
<dbReference type="AlphaFoldDB" id="A0A196S7C5"/>
<feature type="transmembrane region" description="Helical" evidence="6">
    <location>
        <begin position="525"/>
        <end position="553"/>
    </location>
</feature>
<dbReference type="EMBL" id="LXWW01000486">
    <property type="protein sequence ID" value="OAO12955.1"/>
    <property type="molecule type" value="Genomic_DNA"/>
</dbReference>
<dbReference type="GO" id="GO:0005886">
    <property type="term" value="C:plasma membrane"/>
    <property type="evidence" value="ECO:0007669"/>
    <property type="project" value="TreeGrafter"/>
</dbReference>
<comment type="caution">
    <text evidence="7">The sequence shown here is derived from an EMBL/GenBank/DDBJ whole genome shotgun (WGS) entry which is preliminary data.</text>
</comment>
<feature type="transmembrane region" description="Helical" evidence="6">
    <location>
        <begin position="438"/>
        <end position="458"/>
    </location>
</feature>
<evidence type="ECO:0000256" key="1">
    <source>
        <dbReference type="ARBA" id="ARBA00004141"/>
    </source>
</evidence>
<dbReference type="OrthoDB" id="6493944at2759"/>
<feature type="transmembrane region" description="Helical" evidence="6">
    <location>
        <begin position="169"/>
        <end position="199"/>
    </location>
</feature>
<feature type="transmembrane region" description="Helical" evidence="6">
    <location>
        <begin position="138"/>
        <end position="157"/>
    </location>
</feature>
<evidence type="ECO:0000256" key="2">
    <source>
        <dbReference type="ARBA" id="ARBA00022692"/>
    </source>
</evidence>
<organism evidence="7 8">
    <name type="scientific">Blastocystis sp. subtype 1 (strain ATCC 50177 / NandII)</name>
    <dbReference type="NCBI Taxonomy" id="478820"/>
    <lineage>
        <taxon>Eukaryota</taxon>
        <taxon>Sar</taxon>
        <taxon>Stramenopiles</taxon>
        <taxon>Bigyra</taxon>
        <taxon>Opalozoa</taxon>
        <taxon>Opalinata</taxon>
        <taxon>Blastocystidae</taxon>
        <taxon>Blastocystis</taxon>
    </lineage>
</organism>
<proteinExistence type="predicted"/>
<evidence type="ECO:0000313" key="8">
    <source>
        <dbReference type="Proteomes" id="UP000078348"/>
    </source>
</evidence>
<accession>A0A196S7C5</accession>
<dbReference type="PANTHER" id="PTHR10283">
    <property type="entry name" value="SOLUTE CARRIER FAMILY 13 MEMBER"/>
    <property type="match status" value="1"/>
</dbReference>
<keyword evidence="8" id="KW-1185">Reference proteome</keyword>
<dbReference type="GO" id="GO:0005310">
    <property type="term" value="F:dicarboxylic acid transmembrane transporter activity"/>
    <property type="evidence" value="ECO:0007669"/>
    <property type="project" value="UniProtKB-ARBA"/>
</dbReference>
<feature type="transmembrane region" description="Helical" evidence="6">
    <location>
        <begin position="349"/>
        <end position="373"/>
    </location>
</feature>
<feature type="region of interest" description="Disordered" evidence="5">
    <location>
        <begin position="1"/>
        <end position="38"/>
    </location>
</feature>
<evidence type="ECO:0000256" key="6">
    <source>
        <dbReference type="SAM" id="Phobius"/>
    </source>
</evidence>
<feature type="transmembrane region" description="Helical" evidence="6">
    <location>
        <begin position="252"/>
        <end position="277"/>
    </location>
</feature>
<evidence type="ECO:0000313" key="7">
    <source>
        <dbReference type="EMBL" id="OAO12955.1"/>
    </source>
</evidence>
<keyword evidence="3 6" id="KW-1133">Transmembrane helix</keyword>
<dbReference type="STRING" id="478820.A0A196S7C5"/>
<evidence type="ECO:0000256" key="4">
    <source>
        <dbReference type="ARBA" id="ARBA00023136"/>
    </source>
</evidence>
<feature type="transmembrane region" description="Helical" evidence="6">
    <location>
        <begin position="565"/>
        <end position="584"/>
    </location>
</feature>
<protein>
    <submittedName>
        <fullName evidence="7">Sodium sulfate symporter</fullName>
    </submittedName>
</protein>
<reference evidence="7 8" key="1">
    <citation type="submission" date="2016-05" db="EMBL/GenBank/DDBJ databases">
        <title>Nuclear genome of Blastocystis sp. subtype 1 NandII.</title>
        <authorList>
            <person name="Gentekaki E."/>
            <person name="Curtis B."/>
            <person name="Stairs C."/>
            <person name="Eme L."/>
            <person name="Herman E."/>
            <person name="Klimes V."/>
            <person name="Arias M.C."/>
            <person name="Elias M."/>
            <person name="Hilliou F."/>
            <person name="Klute M."/>
            <person name="Malik S.-B."/>
            <person name="Pightling A."/>
            <person name="Rachubinski R."/>
            <person name="Salas D."/>
            <person name="Schlacht A."/>
            <person name="Suga H."/>
            <person name="Archibald J."/>
            <person name="Ball S.G."/>
            <person name="Clark G."/>
            <person name="Dacks J."/>
            <person name="Van Der Giezen M."/>
            <person name="Tsaousis A."/>
            <person name="Roger A."/>
        </authorList>
    </citation>
    <scope>NUCLEOTIDE SEQUENCE [LARGE SCALE GENOMIC DNA]</scope>
    <source>
        <strain evidence="8">ATCC 50177 / NandII</strain>
    </source>
</reference>
<dbReference type="Proteomes" id="UP000078348">
    <property type="component" value="Unassembled WGS sequence"/>
</dbReference>
<sequence>MQSDSSTQADIEMKNIAPADEELPTIPEESTSSDMRSDIPAIAFPQNTKAGSASSTSIGKNLSRSQSSFYGLGARQSSVLGEDPLFSDHDPVALIGIARQGTMGHTLSSSRLAKTLTTITEPQVPVGIPFIKRLTSPAAIGALIGTLLAIIVMFIPLDPENKLIQRCAGVLIIMATFWISEVVPLSVTALFPLVLFPLLNIAKAKDVATQYFNDVIFLFFAGFLMSLAMEKWHLDMRIALSIMKFFSKPSSMLFGIMLVSAFLSIFVSNTAAAVMMVNTCKALVESLETRFGKKKVAGFAKSIFLGIAFATAIGGIPTLISSPPNMIFLKDFKERFTAEGTPMLSFSNWLIATLPMSLVLLVCAWGILCFMYCPSSRQLKIDRTYCIEEHKKLGKMSYEEIVVALGFVALSLLWLFRADLAFGSSFRIPGWANLFEGGSSAISDSTVGMFVVLVLFFVPTKKAIKGEPIDNPDDSFILTWGTAKRLPWDLILLFGGGFALALGSETSGLTTWIGNKMKLLQGMNIYVVVLIMSVAMVIIGVFTSNTACATIMIPVVTGVALQSGFNPLTLLFPVTCCCSVAFLLPSSTPPNLIAYTSNTFTTSNLLVSGAILSIICIILFEINTFTIFPWVIGYDPMEFPEWAKAA</sequence>
<gene>
    <name evidence="7" type="ORF">AV274_5329</name>
</gene>
<keyword evidence="4 6" id="KW-0472">Membrane</keyword>
<name>A0A196S7C5_BLAHN</name>
<dbReference type="GO" id="GO:0015556">
    <property type="term" value="F:C4-dicarboxylate transmembrane transporter activity"/>
    <property type="evidence" value="ECO:0007669"/>
    <property type="project" value="UniProtKB-ARBA"/>
</dbReference>
<dbReference type="InterPro" id="IPR001898">
    <property type="entry name" value="SLC13A/DASS"/>
</dbReference>
<feature type="transmembrane region" description="Helical" evidence="6">
    <location>
        <begin position="401"/>
        <end position="418"/>
    </location>
</feature>
<evidence type="ECO:0000256" key="5">
    <source>
        <dbReference type="SAM" id="MobiDB-lite"/>
    </source>
</evidence>
<feature type="transmembrane region" description="Helical" evidence="6">
    <location>
        <begin position="605"/>
        <end position="632"/>
    </location>
</feature>
<keyword evidence="2 6" id="KW-0812">Transmembrane</keyword>
<dbReference type="PANTHER" id="PTHR10283:SF82">
    <property type="entry name" value="SOLUTE CARRIER FAMILY 13 MEMBER 2"/>
    <property type="match status" value="1"/>
</dbReference>